<organism evidence="5 6">
    <name type="scientific">Pseudomonas schmalbachii</name>
    <dbReference type="NCBI Taxonomy" id="2816993"/>
    <lineage>
        <taxon>Bacteria</taxon>
        <taxon>Pseudomonadati</taxon>
        <taxon>Pseudomonadota</taxon>
        <taxon>Gammaproteobacteria</taxon>
        <taxon>Pseudomonadales</taxon>
        <taxon>Pseudomonadaceae</taxon>
        <taxon>Pseudomonas</taxon>
    </lineage>
</organism>
<keyword evidence="2" id="KW-0547">Nucleotide-binding</keyword>
<protein>
    <submittedName>
        <fullName evidence="5">ATP-binding protein</fullName>
    </submittedName>
</protein>
<dbReference type="InterPro" id="IPR003593">
    <property type="entry name" value="AAA+_ATPase"/>
</dbReference>
<dbReference type="GO" id="GO:0005524">
    <property type="term" value="F:ATP binding"/>
    <property type="evidence" value="ECO:0007669"/>
    <property type="project" value="UniProtKB-KW"/>
</dbReference>
<dbReference type="EMBL" id="JAELYA010000002">
    <property type="protein sequence ID" value="MBO3274759.1"/>
    <property type="molecule type" value="Genomic_DNA"/>
</dbReference>
<dbReference type="Pfam" id="PF00004">
    <property type="entry name" value="AAA"/>
    <property type="match status" value="1"/>
</dbReference>
<keyword evidence="3 5" id="KW-0067">ATP-binding</keyword>
<evidence type="ECO:0000256" key="1">
    <source>
        <dbReference type="ARBA" id="ARBA00006914"/>
    </source>
</evidence>
<name>A0ABS3TM67_9PSED</name>
<dbReference type="RefSeq" id="WP_208312612.1">
    <property type="nucleotide sequence ID" value="NZ_JAELYA010000002.1"/>
</dbReference>
<sequence>MEKPISNVYRGLDFLSALIRTRLAGDQTADLTLELYEDGSELANFIAERAPVFAEYTVLLLALAPHVRPALLDNEIRAALAREGDFPEIGGIRDADSRTFLPTGETAAFLLAGDDLDVRFDVQELFSPDHWFAREGVLRLEEAKDGAPILSGRIVMARDWVERFTLGSAQAPAFGTRFPARRIATQLDWDDLILEAEVQQRIAELEHWVRHSRTLMHDWAMAGRLRPGYRVLFHGPPGTGKTLTATLLGKATGRDVYRVDLSTVVSKYIGETEKNLAALFDQARNREWILFFDEADALFGKRTSVKDAHDRYANQEISYLLQRVEEFDGLVILASNFRTNIDDAFLRRFNAIIRFPFPDEAERQSIWTHTLPAQADRECLAAQLARFELSGGNIVNVVQFAALAAIAKGRNAIHLDEALLGIQREFEKEGKVFRNLLEEQG</sequence>
<evidence type="ECO:0000259" key="4">
    <source>
        <dbReference type="SMART" id="SM00382"/>
    </source>
</evidence>
<dbReference type="InterPro" id="IPR027417">
    <property type="entry name" value="P-loop_NTPase"/>
</dbReference>
<dbReference type="Gene3D" id="3.40.50.300">
    <property type="entry name" value="P-loop containing nucleotide triphosphate hydrolases"/>
    <property type="match status" value="1"/>
</dbReference>
<evidence type="ECO:0000256" key="2">
    <source>
        <dbReference type="ARBA" id="ARBA00022741"/>
    </source>
</evidence>
<dbReference type="SMART" id="SM00382">
    <property type="entry name" value="AAA"/>
    <property type="match status" value="1"/>
</dbReference>
<dbReference type="PANTHER" id="PTHR23073">
    <property type="entry name" value="26S PROTEASOME REGULATORY SUBUNIT"/>
    <property type="match status" value="1"/>
</dbReference>
<dbReference type="InterPro" id="IPR003959">
    <property type="entry name" value="ATPase_AAA_core"/>
</dbReference>
<evidence type="ECO:0000313" key="6">
    <source>
        <dbReference type="Proteomes" id="UP000669060"/>
    </source>
</evidence>
<gene>
    <name evidence="5" type="ORF">JFY56_05955</name>
</gene>
<dbReference type="InterPro" id="IPR050221">
    <property type="entry name" value="26S_Proteasome_ATPase"/>
</dbReference>
<dbReference type="Proteomes" id="UP000669060">
    <property type="component" value="Unassembled WGS sequence"/>
</dbReference>
<comment type="similarity">
    <text evidence="1">Belongs to the AAA ATPase family.</text>
</comment>
<dbReference type="CDD" id="cd19481">
    <property type="entry name" value="RecA-like_protease"/>
    <property type="match status" value="1"/>
</dbReference>
<accession>A0ABS3TM67</accession>
<feature type="domain" description="AAA+ ATPase" evidence="4">
    <location>
        <begin position="227"/>
        <end position="359"/>
    </location>
</feature>
<comment type="caution">
    <text evidence="5">The sequence shown here is derived from an EMBL/GenBank/DDBJ whole genome shotgun (WGS) entry which is preliminary data.</text>
</comment>
<dbReference type="SUPFAM" id="SSF52540">
    <property type="entry name" value="P-loop containing nucleoside triphosphate hydrolases"/>
    <property type="match status" value="1"/>
</dbReference>
<evidence type="ECO:0000256" key="3">
    <source>
        <dbReference type="ARBA" id="ARBA00022840"/>
    </source>
</evidence>
<evidence type="ECO:0000313" key="5">
    <source>
        <dbReference type="EMBL" id="MBO3274759.1"/>
    </source>
</evidence>
<keyword evidence="6" id="KW-1185">Reference proteome</keyword>
<reference evidence="5 6" key="1">
    <citation type="submission" date="2020-12" db="EMBL/GenBank/DDBJ databases">
        <title>Pseudomonas schmalbachii sp. nov. isolated from millipede gut.</title>
        <authorList>
            <person name="Shelomi M."/>
        </authorList>
    </citation>
    <scope>NUCLEOTIDE SEQUENCE [LARGE SCALE GENOMIC DNA]</scope>
    <source>
        <strain evidence="5 6">Milli4</strain>
    </source>
</reference>
<proteinExistence type="inferred from homology"/>